<dbReference type="InterPro" id="IPR009051">
    <property type="entry name" value="Helical_ferredxn"/>
</dbReference>
<evidence type="ECO:0000313" key="10">
    <source>
        <dbReference type="Proteomes" id="UP000609346"/>
    </source>
</evidence>
<dbReference type="Pfam" id="PF02754">
    <property type="entry name" value="CCG"/>
    <property type="match status" value="2"/>
</dbReference>
<keyword evidence="2" id="KW-0479">Metal-binding</keyword>
<keyword evidence="7" id="KW-0472">Membrane</keyword>
<evidence type="ECO:0000256" key="6">
    <source>
        <dbReference type="SAM" id="MobiDB-lite"/>
    </source>
</evidence>
<dbReference type="PROSITE" id="PS00198">
    <property type="entry name" value="4FE4S_FER_1"/>
    <property type="match status" value="2"/>
</dbReference>
<evidence type="ECO:0000256" key="1">
    <source>
        <dbReference type="ARBA" id="ARBA00022485"/>
    </source>
</evidence>
<dbReference type="InterPro" id="IPR051460">
    <property type="entry name" value="HdrC_iron-sulfur_subunit"/>
</dbReference>
<keyword evidence="1" id="KW-0004">4Fe-4S</keyword>
<keyword evidence="4" id="KW-0408">Iron</keyword>
<keyword evidence="5" id="KW-0411">Iron-sulfur</keyword>
<comment type="caution">
    <text evidence="9">The sequence shown here is derived from an EMBL/GenBank/DDBJ whole genome shotgun (WGS) entry which is preliminary data.</text>
</comment>
<evidence type="ECO:0000256" key="3">
    <source>
        <dbReference type="ARBA" id="ARBA00023002"/>
    </source>
</evidence>
<keyword evidence="10" id="KW-1185">Reference proteome</keyword>
<dbReference type="InterPro" id="IPR017900">
    <property type="entry name" value="4Fe4S_Fe_S_CS"/>
</dbReference>
<dbReference type="InterPro" id="IPR004017">
    <property type="entry name" value="Cys_rich_dom"/>
</dbReference>
<evidence type="ECO:0000259" key="8">
    <source>
        <dbReference type="PROSITE" id="PS51379"/>
    </source>
</evidence>
<dbReference type="SUPFAM" id="SSF103501">
    <property type="entry name" value="Respiratory nitrate reductase 1 gamma chain"/>
    <property type="match status" value="1"/>
</dbReference>
<evidence type="ECO:0000256" key="2">
    <source>
        <dbReference type="ARBA" id="ARBA00022723"/>
    </source>
</evidence>
<gene>
    <name evidence="9" type="ORF">H8B09_20440</name>
</gene>
<evidence type="ECO:0000256" key="4">
    <source>
        <dbReference type="ARBA" id="ARBA00023004"/>
    </source>
</evidence>
<dbReference type="PANTHER" id="PTHR43255">
    <property type="entry name" value="IRON-SULFUR-BINDING OXIDOREDUCTASE FADF-RELATED-RELATED"/>
    <property type="match status" value="1"/>
</dbReference>
<feature type="transmembrane region" description="Helical" evidence="7">
    <location>
        <begin position="116"/>
        <end position="137"/>
    </location>
</feature>
<feature type="transmembrane region" description="Helical" evidence="7">
    <location>
        <begin position="149"/>
        <end position="173"/>
    </location>
</feature>
<feature type="region of interest" description="Disordered" evidence="6">
    <location>
        <begin position="1"/>
        <end position="23"/>
    </location>
</feature>
<protein>
    <submittedName>
        <fullName evidence="9">(Fe-S)-binding protein</fullName>
    </submittedName>
</protein>
<dbReference type="InterPro" id="IPR017896">
    <property type="entry name" value="4Fe4S_Fe-S-bd"/>
</dbReference>
<dbReference type="SUPFAM" id="SSF46548">
    <property type="entry name" value="alpha-helical ferredoxin"/>
    <property type="match status" value="1"/>
</dbReference>
<dbReference type="PROSITE" id="PS51379">
    <property type="entry name" value="4FE4S_FER_2"/>
    <property type="match status" value="2"/>
</dbReference>
<keyword evidence="7" id="KW-0812">Transmembrane</keyword>
<reference evidence="9 10" key="1">
    <citation type="submission" date="2020-09" db="EMBL/GenBank/DDBJ databases">
        <title>Paenibacillus sp. strain PR3 16S rRNA gene Genome sequencing and assembly.</title>
        <authorList>
            <person name="Kim J."/>
        </authorList>
    </citation>
    <scope>NUCLEOTIDE SEQUENCE [LARGE SCALE GENOMIC DNA]</scope>
    <source>
        <strain evidence="9 10">PR3</strain>
    </source>
</reference>
<feature type="compositionally biased region" description="Polar residues" evidence="6">
    <location>
        <begin position="1"/>
        <end position="11"/>
    </location>
</feature>
<sequence>MFNGRYSYTGTTRRHESASTTCPSNRALEGGGAALTDHFVIELVRWLLFGFVIGLAVGWFGLAVMNRVSYMRLGQDKFRSPPREGGSGKSAVAQTADVAGQVFGHRKLLRDVRSGVMHLLLFYGFIVLQFGALAIIWEGLTDHLLPYARWNAFAISQEITVAVVLVAVLYGVFRRYGERLERLRRGLKPAVVSLFIGGICITVLLTLGFGRIASPDTAHSAEYSPISSAIADLLKTIGFTEHSASYGYETAWWLHLLVLLAFLVYVPQSKHFHLLTAPINLWLGRGVTRRSLQPINLEDDNAESFGVGQIDQFRRKQLLDLYACVECGRCTNVCPASNTGKLLSPMHLIVKLRDHLTEKGASVTKRQPYVPAWAWAAGHSKDEQQVHVMGASMPIWNGSRDAADTSIAPTMEAQAESWQKAAGTAIEDVAMIGDVMTESELWSCTTCRNCEDQCPVGNEHVDKIIDMRRHLVLMEGRLPVEGQRAMQNIERQGNPWGLPRADRSAWMDACKEQTGITIETVRDYERRGERPDWVIWAGSMGAYDVRSRKVLFALVQLLDAAGVRFATLGAEERNSGDTPRRLGNELLFQELCAENIATIERYNIRQIVTACPHTFHAMRNEYIDFGLPSDVEVIHHTELLTRLLDEGKLRPVKHVDARVVYHDSCYMGRYNGSYAAPRRILRAVPGVSIVEMERSGRNAMCCGAGGGMMWMEEKAGVRVNVARVTQALATEPEVIGSGCPYCLTMMEDGLRQLERDTVTARDVAELLAESVCGK</sequence>
<name>A0ABR8MYX2_9BACL</name>
<feature type="domain" description="4Fe-4S ferredoxin-type" evidence="8">
    <location>
        <begin position="315"/>
        <end position="345"/>
    </location>
</feature>
<organism evidence="9 10">
    <name type="scientific">Paenibacillus terricola</name>
    <dbReference type="NCBI Taxonomy" id="2763503"/>
    <lineage>
        <taxon>Bacteria</taxon>
        <taxon>Bacillati</taxon>
        <taxon>Bacillota</taxon>
        <taxon>Bacilli</taxon>
        <taxon>Bacillales</taxon>
        <taxon>Paenibacillaceae</taxon>
        <taxon>Paenibacillus</taxon>
    </lineage>
</organism>
<keyword evidence="3" id="KW-0560">Oxidoreductase</keyword>
<accession>A0ABR8MYX2</accession>
<dbReference type="Gene3D" id="1.10.1060.10">
    <property type="entry name" value="Alpha-helical ferredoxin"/>
    <property type="match status" value="2"/>
</dbReference>
<dbReference type="Gene3D" id="1.20.950.20">
    <property type="entry name" value="Transmembrane di-heme cytochromes, Chain C"/>
    <property type="match status" value="1"/>
</dbReference>
<evidence type="ECO:0000256" key="5">
    <source>
        <dbReference type="ARBA" id="ARBA00023014"/>
    </source>
</evidence>
<evidence type="ECO:0000256" key="7">
    <source>
        <dbReference type="SAM" id="Phobius"/>
    </source>
</evidence>
<dbReference type="Proteomes" id="UP000609346">
    <property type="component" value="Unassembled WGS sequence"/>
</dbReference>
<dbReference type="PANTHER" id="PTHR43255:SF1">
    <property type="entry name" value="IRON-SULFUR-BINDING OXIDOREDUCTASE FADF-RELATED"/>
    <property type="match status" value="1"/>
</dbReference>
<keyword evidence="7" id="KW-1133">Transmembrane helix</keyword>
<feature type="transmembrane region" description="Helical" evidence="7">
    <location>
        <begin position="46"/>
        <end position="65"/>
    </location>
</feature>
<feature type="domain" description="4Fe-4S ferredoxin-type" evidence="8">
    <location>
        <begin position="433"/>
        <end position="464"/>
    </location>
</feature>
<dbReference type="InterPro" id="IPR036197">
    <property type="entry name" value="NarG-like_sf"/>
</dbReference>
<dbReference type="EMBL" id="JACXZA010000005">
    <property type="protein sequence ID" value="MBD3921148.1"/>
    <property type="molecule type" value="Genomic_DNA"/>
</dbReference>
<feature type="transmembrane region" description="Helical" evidence="7">
    <location>
        <begin position="194"/>
        <end position="213"/>
    </location>
</feature>
<evidence type="ECO:0000313" key="9">
    <source>
        <dbReference type="EMBL" id="MBD3921148.1"/>
    </source>
</evidence>
<proteinExistence type="predicted"/>